<dbReference type="PRINTS" id="PR00313">
    <property type="entry name" value="CABNDNGRPT"/>
</dbReference>
<dbReference type="InterPro" id="IPR010620">
    <property type="entry name" value="SBBP_repeat"/>
</dbReference>
<dbReference type="EMBL" id="JAQOSQ010000001">
    <property type="protein sequence ID" value="MDJ1181984.1"/>
    <property type="molecule type" value="Genomic_DNA"/>
</dbReference>
<comment type="caution">
    <text evidence="3">The sequence shown here is derived from an EMBL/GenBank/DDBJ whole genome shotgun (WGS) entry which is preliminary data.</text>
</comment>
<accession>A0ABT7BTY3</accession>
<feature type="compositionally biased region" description="Polar residues" evidence="1">
    <location>
        <begin position="1"/>
        <end position="13"/>
    </location>
</feature>
<sequence length="1699" mass="177180">MGSNNQLPSSIAQTLPEDPLLASSSVGAPTPASSSGNPLSSERPLNFIRNEGQVDDSVAFHVRDGDVGEVFFTPDEIVISTVDGVISSHFVGANPNSSIVGSEKNSGIVNYFIGNDPSKWRTEIATYQEVWIEEAYADIDVKYSGKQGALRRDFHVKPGANVDVIQIAYNGVESIEIREDGSLALITESGELTDKTPIAYQIIDGEQISVDVAYKLLDETTIGFEVGEYDQAHELVIDPILEYSSYLGGFVLESAPNGGGIVEIDTQPFIDTRTVIVPQEQVVVNPVTGETTIVTINTQVTESFQNGTFIASAEYLAEPVPSEDAGYAIAVDKFGASYITGETRSVTFPTRPEEDTTAPFARPLPDPSSGNDVRDTFITKINNDGTLVYSTYIGGVDKDRANDIAVDSAGNAYIVGETESPDLPVQVGRTTTPFQPFAGGSQDAFILKLNPTGTQIDYASYLGGTGFERGSGLAVDSNGAAYITGQTTSTGLGTAGVFQQNTDSTNGSDAFVAKVNATGTQLEYFTYVGGPGFEEGIGIDIDSTGNAYISGTTESAGLATAGAYQTNLVGGSDVFVSKINADATQQTYFSYLGGGGGDVAGGIAVDDSGAAYLTGITPSADFPTGQNLAAGTIRNFNAPAFQSNYQGGAFDGFVTKFSPDGTSLDYSTFFGGSGNEGVAFLPLTASSIGIDQAGQAYIIGTTTSTENTFPLRNAEQPNFAGGRTDAFLAKLNSTGSDILYSSFYGGDGADLTADGDDFGYGLAVDQFGAAYITGQTGSSNLNQNRNPANGFQSFQLDDPSPTLGTRDPQTGEVTGPYIVEVNPFPGARAAVDSLLVPNFDDGFVAKFAFEGVRVTPFGGSLDITEGGTTDFIALELTTPPTADVTIVLSPDNEATISPNIVTFTPQNFNQPQVVQISAVDDGTVEGAHQSTISFLTVSGDPNYNQLFIPNLTANVTDNDTRVFVNENQQPDGTNSLLVSENGDTNTYTVQLAQQPTTDVQVIATPNNQVTVGADANALATTPLTLTFSPTDPRNLWNIPQTVTVGAVDDQVQEGDHTGTIQLAVTSTDGQFNNTTAILVNDTPTTQEQNQRSTLNVAISDNDQPDIFVSAPTGDLITSEDGTSFNLSLRLGSIPTSDVTIPIVISDTSEAQSVPASLTFTAANATQLQTVAITGIPDNIIDGNQQFVVGIGAAQSADPNYSGRLPGVADNREFTVTNLDIDTFGVNVTPTSGLTVSEEGTTATFEVVLSSSQAPLSPVQIDFTSSVPTEGLISSDGQTFAETASVTFNSQNFNAPQTVTVRGVADGVVDGNQPFTILSTPTISTDQSFNNVPVENVAATNTDVDSIGINFNSVSGNTTVSEGGTGIQYSVSLQSRPSADVTISIQPDADALVTPQTLTFTSTNFNQVQTVNVTGFDDQIVEGTHSSTINFVVTSTDGDYNGAVISPVEVTVLDNDTARPTGTINPPPAPAPTPTPTPTPSFPGFPSFPSFPSFPGFSPTPAPTPAPAPAPTPAPAPSGGVATPGNDELNLAVSGLSNISALQGDDVVFGSPANDFINGNQGNDSLFGAAGNDFIYGGQNNDTLRGSTGNDNLNGDFGNDWLEGGTGTDRLSGGFGNDVFVLDRAGAVTSNFQADRISDFGNGFNLIGLTNGLTQANLQLLQVGSDTEIRFNNLVLGIVERTTPGQLNGRFTSASLPIPF</sequence>
<organism evidence="3 4">
    <name type="scientific">Roseofilum casamattae BLCC-M143</name>
    <dbReference type="NCBI Taxonomy" id="3022442"/>
    <lineage>
        <taxon>Bacteria</taxon>
        <taxon>Bacillati</taxon>
        <taxon>Cyanobacteriota</taxon>
        <taxon>Cyanophyceae</taxon>
        <taxon>Desertifilales</taxon>
        <taxon>Desertifilaceae</taxon>
        <taxon>Roseofilum</taxon>
        <taxon>Roseofilum casamattae</taxon>
    </lineage>
</organism>
<dbReference type="PANTHER" id="PTHR35580:SF1">
    <property type="entry name" value="PHYTASE-LIKE DOMAIN-CONTAINING PROTEIN"/>
    <property type="match status" value="1"/>
</dbReference>
<feature type="compositionally biased region" description="Polar residues" evidence="1">
    <location>
        <begin position="22"/>
        <end position="40"/>
    </location>
</feature>
<dbReference type="PANTHER" id="PTHR35580">
    <property type="entry name" value="CELL SURFACE GLYCOPROTEIN (S-LAYER PROTEIN)-LIKE PROTEIN"/>
    <property type="match status" value="1"/>
</dbReference>
<dbReference type="InterPro" id="IPR011049">
    <property type="entry name" value="Serralysin-like_metalloprot_C"/>
</dbReference>
<evidence type="ECO:0000259" key="2">
    <source>
        <dbReference type="Pfam" id="PF25778"/>
    </source>
</evidence>
<reference evidence="3 4" key="1">
    <citation type="submission" date="2023-01" db="EMBL/GenBank/DDBJ databases">
        <title>Novel diversity within Roseofilum (Cyanobacteria; Desertifilaceae) from marine benthic mats with descriptions of four novel species.</title>
        <authorList>
            <person name="Wang Y."/>
            <person name="Berthold D.E."/>
            <person name="Hu J."/>
            <person name="Lefler F.W."/>
            <person name="Laughinghouse H.D. IV."/>
        </authorList>
    </citation>
    <scope>NUCLEOTIDE SEQUENCE [LARGE SCALE GENOMIC DNA]</scope>
    <source>
        <strain evidence="3 4">BLCC-M143</strain>
    </source>
</reference>
<name>A0ABT7BTY3_9CYAN</name>
<gene>
    <name evidence="3" type="ORF">PMH09_02135</name>
</gene>
<feature type="region of interest" description="Disordered" evidence="1">
    <location>
        <begin position="347"/>
        <end position="372"/>
    </location>
</feature>
<dbReference type="SUPFAM" id="SSF101898">
    <property type="entry name" value="NHL repeat"/>
    <property type="match status" value="1"/>
</dbReference>
<feature type="region of interest" description="Disordered" evidence="1">
    <location>
        <begin position="1"/>
        <end position="44"/>
    </location>
</feature>
<dbReference type="Proteomes" id="UP001232992">
    <property type="component" value="Unassembled WGS sequence"/>
</dbReference>
<dbReference type="SUPFAM" id="SSF51120">
    <property type="entry name" value="beta-Roll"/>
    <property type="match status" value="1"/>
</dbReference>
<dbReference type="InterPro" id="IPR018511">
    <property type="entry name" value="Hemolysin-typ_Ca-bd_CS"/>
</dbReference>
<feature type="compositionally biased region" description="Low complexity" evidence="1">
    <location>
        <begin position="1483"/>
        <end position="1496"/>
    </location>
</feature>
<keyword evidence="4" id="KW-1185">Reference proteome</keyword>
<dbReference type="InterPro" id="IPR057708">
    <property type="entry name" value="DUF7948"/>
</dbReference>
<evidence type="ECO:0000256" key="1">
    <source>
        <dbReference type="SAM" id="MobiDB-lite"/>
    </source>
</evidence>
<feature type="compositionally biased region" description="Pro residues" evidence="1">
    <location>
        <begin position="1497"/>
        <end position="1515"/>
    </location>
</feature>
<feature type="region of interest" description="Disordered" evidence="1">
    <location>
        <begin position="1455"/>
        <end position="1525"/>
    </location>
</feature>
<evidence type="ECO:0000313" key="4">
    <source>
        <dbReference type="Proteomes" id="UP001232992"/>
    </source>
</evidence>
<dbReference type="PROSITE" id="PS00330">
    <property type="entry name" value="HEMOLYSIN_CALCIUM"/>
    <property type="match status" value="2"/>
</dbReference>
<feature type="compositionally biased region" description="Pro residues" evidence="1">
    <location>
        <begin position="1464"/>
        <end position="1482"/>
    </location>
</feature>
<dbReference type="InterPro" id="IPR052918">
    <property type="entry name" value="Motility_Chemotaxis_Reg"/>
</dbReference>
<dbReference type="InterPro" id="IPR001343">
    <property type="entry name" value="Hemolysn_Ca-bd"/>
</dbReference>
<dbReference type="RefSeq" id="WP_283756633.1">
    <property type="nucleotide sequence ID" value="NZ_JAQOSQ010000001.1"/>
</dbReference>
<proteinExistence type="predicted"/>
<dbReference type="Gene3D" id="2.150.10.10">
    <property type="entry name" value="Serralysin-like metalloprotease, C-terminal"/>
    <property type="match status" value="1"/>
</dbReference>
<dbReference type="InterPro" id="IPR038081">
    <property type="entry name" value="CalX-like_sf"/>
</dbReference>
<dbReference type="Pfam" id="PF25778">
    <property type="entry name" value="DUF7948"/>
    <property type="match status" value="1"/>
</dbReference>
<feature type="domain" description="DUF7948" evidence="2">
    <location>
        <begin position="47"/>
        <end position="240"/>
    </location>
</feature>
<protein>
    <submittedName>
        <fullName evidence="3">SBBP repeat-containing protein</fullName>
    </submittedName>
</protein>
<evidence type="ECO:0000313" key="3">
    <source>
        <dbReference type="EMBL" id="MDJ1181984.1"/>
    </source>
</evidence>
<dbReference type="SUPFAM" id="SSF141072">
    <property type="entry name" value="CalX-like"/>
    <property type="match status" value="1"/>
</dbReference>
<dbReference type="Pfam" id="PF00353">
    <property type="entry name" value="HemolysinCabind"/>
    <property type="match status" value="2"/>
</dbReference>
<dbReference type="Pfam" id="PF06739">
    <property type="entry name" value="SBBP"/>
    <property type="match status" value="1"/>
</dbReference>